<dbReference type="AlphaFoldDB" id="A0A6L9S7B5"/>
<evidence type="ECO:0000313" key="2">
    <source>
        <dbReference type="Proteomes" id="UP000475214"/>
    </source>
</evidence>
<dbReference type="Proteomes" id="UP000475214">
    <property type="component" value="Unassembled WGS sequence"/>
</dbReference>
<organism evidence="1 2">
    <name type="scientific">Phytoactinopolyspora halotolerans</name>
    <dbReference type="NCBI Taxonomy" id="1981512"/>
    <lineage>
        <taxon>Bacteria</taxon>
        <taxon>Bacillati</taxon>
        <taxon>Actinomycetota</taxon>
        <taxon>Actinomycetes</taxon>
        <taxon>Jiangellales</taxon>
        <taxon>Jiangellaceae</taxon>
        <taxon>Phytoactinopolyspora</taxon>
    </lineage>
</organism>
<dbReference type="EMBL" id="JAAGOA010000007">
    <property type="protein sequence ID" value="NEE00853.1"/>
    <property type="molecule type" value="Genomic_DNA"/>
</dbReference>
<proteinExistence type="predicted"/>
<protein>
    <submittedName>
        <fullName evidence="1">Uncharacterized protein</fullName>
    </submittedName>
</protein>
<evidence type="ECO:0000313" key="1">
    <source>
        <dbReference type="EMBL" id="NEE00853.1"/>
    </source>
</evidence>
<sequence length="90" mass="9716">MAGRAGCAEHRRAAPGALLPNAVPRLCNQAFFTRIYLEEDDDGELRVERSHPFDMLLDPGVQADAAAWAGGGTLAAHEAQTRQMLDQAKV</sequence>
<keyword evidence="2" id="KW-1185">Reference proteome</keyword>
<dbReference type="RefSeq" id="WP_163737390.1">
    <property type="nucleotide sequence ID" value="NZ_JAAGOA010000007.1"/>
</dbReference>
<accession>A0A6L9S7B5</accession>
<comment type="caution">
    <text evidence="1">The sequence shown here is derived from an EMBL/GenBank/DDBJ whole genome shotgun (WGS) entry which is preliminary data.</text>
</comment>
<gene>
    <name evidence="1" type="ORF">G1H10_11810</name>
</gene>
<reference evidence="1 2" key="1">
    <citation type="submission" date="2020-02" db="EMBL/GenBank/DDBJ databases">
        <authorList>
            <person name="Li X.-J."/>
            <person name="Han X.-M."/>
        </authorList>
    </citation>
    <scope>NUCLEOTIDE SEQUENCE [LARGE SCALE GENOMIC DNA]</scope>
    <source>
        <strain evidence="1 2">CCTCC AB 2017055</strain>
    </source>
</reference>
<name>A0A6L9S7B5_9ACTN</name>